<gene>
    <name evidence="2" type="ORF">RM423_07715</name>
</gene>
<reference evidence="3" key="1">
    <citation type="submission" date="2023-07" db="EMBL/GenBank/DDBJ databases">
        <title>30 novel species of actinomycetes from the DSMZ collection.</title>
        <authorList>
            <person name="Nouioui I."/>
        </authorList>
    </citation>
    <scope>NUCLEOTIDE SEQUENCE [LARGE SCALE GENOMIC DNA]</scope>
    <source>
        <strain evidence="3">DSM 44399</strain>
    </source>
</reference>
<dbReference type="EMBL" id="JAVREH010000007">
    <property type="protein sequence ID" value="MDT0261280.1"/>
    <property type="molecule type" value="Genomic_DNA"/>
</dbReference>
<organism evidence="2 3">
    <name type="scientific">Jatrophihabitans lederbergiae</name>
    <dbReference type="NCBI Taxonomy" id="3075547"/>
    <lineage>
        <taxon>Bacteria</taxon>
        <taxon>Bacillati</taxon>
        <taxon>Actinomycetota</taxon>
        <taxon>Actinomycetes</taxon>
        <taxon>Jatrophihabitantales</taxon>
        <taxon>Jatrophihabitantaceae</taxon>
        <taxon>Jatrophihabitans</taxon>
    </lineage>
</organism>
<feature type="transmembrane region" description="Helical" evidence="1">
    <location>
        <begin position="80"/>
        <end position="97"/>
    </location>
</feature>
<evidence type="ECO:0000313" key="2">
    <source>
        <dbReference type="EMBL" id="MDT0261280.1"/>
    </source>
</evidence>
<keyword evidence="1" id="KW-0812">Transmembrane</keyword>
<protein>
    <submittedName>
        <fullName evidence="2">Trp biosynthesis-associated membrane protein</fullName>
    </submittedName>
</protein>
<dbReference type="RefSeq" id="WP_311422436.1">
    <property type="nucleotide sequence ID" value="NZ_JAVREH010000007.1"/>
</dbReference>
<sequence length="191" mass="20080">MRQRRELTTVVALVAVGAGGIVFTSSQQWLRLTATRQPPFGPVAVGVSGRTEFPALNGLAVVALVTAVLVLVTGDWARRVLGVLLVAAGVGSLWYGLRGLGAPGRNRASELLGNRLSQTTGAIRVHQYPVWPVLTLVLAVVLTVAGVAVVARAAAWMAGLSSRYAAPAEVATSGDPWRRLDRGEDPTIPDR</sequence>
<feature type="transmembrane region" description="Helical" evidence="1">
    <location>
        <begin position="133"/>
        <end position="155"/>
    </location>
</feature>
<keyword evidence="3" id="KW-1185">Reference proteome</keyword>
<evidence type="ECO:0000256" key="1">
    <source>
        <dbReference type="SAM" id="Phobius"/>
    </source>
</evidence>
<keyword evidence="1" id="KW-0472">Membrane</keyword>
<keyword evidence="1" id="KW-1133">Transmembrane helix</keyword>
<accession>A0ABU2J8G6</accession>
<dbReference type="Proteomes" id="UP001183176">
    <property type="component" value="Unassembled WGS sequence"/>
</dbReference>
<comment type="caution">
    <text evidence="2">The sequence shown here is derived from an EMBL/GenBank/DDBJ whole genome shotgun (WGS) entry which is preliminary data.</text>
</comment>
<dbReference type="InterPro" id="IPR019051">
    <property type="entry name" value="Trp_biosyn_TM_oprn/chp"/>
</dbReference>
<proteinExistence type="predicted"/>
<feature type="transmembrane region" description="Helical" evidence="1">
    <location>
        <begin position="55"/>
        <end position="73"/>
    </location>
</feature>
<evidence type="ECO:0000313" key="3">
    <source>
        <dbReference type="Proteomes" id="UP001183176"/>
    </source>
</evidence>
<dbReference type="Pfam" id="PF09534">
    <property type="entry name" value="Trp_oprn_chp"/>
    <property type="match status" value="1"/>
</dbReference>
<name>A0ABU2J8G6_9ACTN</name>